<dbReference type="Pfam" id="PF00239">
    <property type="entry name" value="Resolvase"/>
    <property type="match status" value="1"/>
</dbReference>
<keyword evidence="2" id="KW-0614">Plasmid</keyword>
<name>A0ABY4DC52_9BACT</name>
<keyword evidence="3" id="KW-1185">Reference proteome</keyword>
<organism evidence="2 3">
    <name type="scientific">Hymenobacter tibetensis</name>
    <dbReference type="NCBI Taxonomy" id="497967"/>
    <lineage>
        <taxon>Bacteria</taxon>
        <taxon>Pseudomonadati</taxon>
        <taxon>Bacteroidota</taxon>
        <taxon>Cytophagia</taxon>
        <taxon>Cytophagales</taxon>
        <taxon>Hymenobacteraceae</taxon>
        <taxon>Hymenobacter</taxon>
    </lineage>
</organism>
<dbReference type="SUPFAM" id="SSF53041">
    <property type="entry name" value="Resolvase-like"/>
    <property type="match status" value="1"/>
</dbReference>
<dbReference type="InterPro" id="IPR036162">
    <property type="entry name" value="Resolvase-like_N_sf"/>
</dbReference>
<dbReference type="Proteomes" id="UP000831113">
    <property type="component" value="Plasmid unnamed5"/>
</dbReference>
<proteinExistence type="predicted"/>
<evidence type="ECO:0000313" key="3">
    <source>
        <dbReference type="Proteomes" id="UP000831113"/>
    </source>
</evidence>
<evidence type="ECO:0000313" key="2">
    <source>
        <dbReference type="EMBL" id="UOG77663.1"/>
    </source>
</evidence>
<reference evidence="2 3" key="1">
    <citation type="submission" date="2022-03" db="EMBL/GenBank/DDBJ databases">
        <title>Hymenobactersp. isolated from the air.</title>
        <authorList>
            <person name="Won M."/>
            <person name="Kwon S.-W."/>
        </authorList>
    </citation>
    <scope>NUCLEOTIDE SEQUENCE [LARGE SCALE GENOMIC DNA]</scope>
    <source>
        <strain evidence="2 3">KACC 21982</strain>
        <plasmid evidence="2 3">unnamed5</plasmid>
    </source>
</reference>
<feature type="domain" description="Resolvase/invertase-type recombinase catalytic" evidence="1">
    <location>
        <begin position="1"/>
        <end position="60"/>
    </location>
</feature>
<dbReference type="PROSITE" id="PS51736">
    <property type="entry name" value="RECOMBINASES_3"/>
    <property type="match status" value="1"/>
</dbReference>
<accession>A0ABY4DC52</accession>
<protein>
    <submittedName>
        <fullName evidence="2">Recombinase family protein</fullName>
    </submittedName>
</protein>
<sequence length="84" mass="9152">MRQVVSELSARGVRLVAPDLGIDTLAGRLVLGIIAALAEYNRESIRERSAVGIALAKDLGRRPGVDEAKFTQVKKCLERQCQCT</sequence>
<dbReference type="Gene3D" id="3.40.50.1390">
    <property type="entry name" value="Resolvase, N-terminal catalytic domain"/>
    <property type="match status" value="1"/>
</dbReference>
<dbReference type="EMBL" id="CP094674">
    <property type="protein sequence ID" value="UOG77663.1"/>
    <property type="molecule type" value="Genomic_DNA"/>
</dbReference>
<evidence type="ECO:0000259" key="1">
    <source>
        <dbReference type="PROSITE" id="PS51736"/>
    </source>
</evidence>
<dbReference type="InterPro" id="IPR006119">
    <property type="entry name" value="Resolv_N"/>
</dbReference>
<geneLocation type="plasmid" evidence="2 3">
    <name>unnamed5</name>
</geneLocation>
<gene>
    <name evidence="2" type="ORF">MTX78_24940</name>
</gene>